<evidence type="ECO:0000313" key="9">
    <source>
        <dbReference type="WBParaSite" id="SPAL_0001410000.1"/>
    </source>
</evidence>
<evidence type="ECO:0000256" key="4">
    <source>
        <dbReference type="ARBA" id="ARBA00022989"/>
    </source>
</evidence>
<evidence type="ECO:0000256" key="6">
    <source>
        <dbReference type="ARBA" id="ARBA00023136"/>
    </source>
</evidence>
<reference evidence="9" key="1">
    <citation type="submission" date="2017-02" db="UniProtKB">
        <authorList>
            <consortium name="WormBaseParasite"/>
        </authorList>
    </citation>
    <scope>IDENTIFICATION</scope>
</reference>
<keyword evidence="3 7" id="KW-0999">Mitochondrion inner membrane</keyword>
<evidence type="ECO:0000256" key="3">
    <source>
        <dbReference type="ARBA" id="ARBA00022792"/>
    </source>
</evidence>
<keyword evidence="2 7" id="KW-0812">Transmembrane</keyword>
<dbReference type="WBParaSite" id="SPAL_0001410000.1">
    <property type="protein sequence ID" value="SPAL_0001410000.1"/>
    <property type="gene ID" value="SPAL_0001410000"/>
</dbReference>
<evidence type="ECO:0000256" key="7">
    <source>
        <dbReference type="RuleBase" id="RU363000"/>
    </source>
</evidence>
<keyword evidence="6" id="KW-0472">Membrane</keyword>
<dbReference type="Proteomes" id="UP000046392">
    <property type="component" value="Unplaced"/>
</dbReference>
<organism evidence="8 9">
    <name type="scientific">Strongyloides papillosus</name>
    <name type="common">Intestinal threadworm</name>
    <dbReference type="NCBI Taxonomy" id="174720"/>
    <lineage>
        <taxon>Eukaryota</taxon>
        <taxon>Metazoa</taxon>
        <taxon>Ecdysozoa</taxon>
        <taxon>Nematoda</taxon>
        <taxon>Chromadorea</taxon>
        <taxon>Rhabditida</taxon>
        <taxon>Tylenchina</taxon>
        <taxon>Panagrolaimomorpha</taxon>
        <taxon>Strongyloidoidea</taxon>
        <taxon>Strongyloididae</taxon>
        <taxon>Strongyloides</taxon>
    </lineage>
</organism>
<dbReference type="AlphaFoldDB" id="A0A0N5C844"/>
<dbReference type="Pfam" id="PF09731">
    <property type="entry name" value="Mitofilin"/>
    <property type="match status" value="1"/>
</dbReference>
<comment type="subunit">
    <text evidence="7">Component of the mitochondrial contact site and cristae organizing system (MICOS) complex.</text>
</comment>
<dbReference type="STRING" id="174720.A0A0N5C844"/>
<comment type="subcellular location">
    <subcellularLocation>
        <location evidence="7">Mitochondrion inner membrane</location>
        <topology evidence="7">Single-pass membrane protein</topology>
    </subcellularLocation>
</comment>
<evidence type="ECO:0000256" key="2">
    <source>
        <dbReference type="ARBA" id="ARBA00022692"/>
    </source>
</evidence>
<sequence length="645" mass="73101">MKKFVIITGTTTAAVAGGTIATAHYNPKARSTVEELVPKSKEVFNLVLGPSESTVKNVKENITPSLTVIPKKIYQTPKTEKPEIKEEPEKLPSKKPIEVSPIEVKQKAVGNEISKDSLMIKKNKENKDLENKLMKCLTDAQDKIHVANSAKIFTCEGYKNYAKVFKQAIDNGADANWKTVTEAKKHVDKLAADDGAAEVAALKLISNLEKVIDEGKNNPLTATNPLIYNAAQTVYQLKAEIDRTNLLIKKTSNEIDVLKNYKDLVEESKNTFLEEVKAIAPSIDTSASGSTLTEKELNNLLVHAHLKVSKLNKRLIEQELRERENVALAVKRQRELDEAIAREKLQQEIDKISSMQMVNKEAEIAKITEKFNKEWEERLLREKSAHADHLEKVIRTQKEIHDIENSEKVNEAIQKERVKHSQEFEMAISQLEGIEHALDKRAVLDIENRKAKQCWLASKNLLESIVYGVKAGDSMEKRRKPLEKELETIKTIGKGDRFIEVLVDSFDKDVVKNGVYTQEDLKNIFQKVYKVSKRVAKIDDNGGTIMKYISSYVQSFFTIEIGREYSRNDKIDINNISTYDILERVNYFVSREDFETAVKLAQLLKGESRNVANDWIKDTQNFLNTRLLAELLVARAVVISACSIY</sequence>
<keyword evidence="5 7" id="KW-0496">Mitochondrion</keyword>
<dbReference type="PANTHER" id="PTHR15415:SF7">
    <property type="entry name" value="MICOS COMPLEX SUBUNIT MIC60"/>
    <property type="match status" value="1"/>
</dbReference>
<keyword evidence="8" id="KW-1185">Reference proteome</keyword>
<evidence type="ECO:0000313" key="8">
    <source>
        <dbReference type="Proteomes" id="UP000046392"/>
    </source>
</evidence>
<accession>A0A0N5C844</accession>
<protein>
    <recommendedName>
        <fullName evidence="7">MICOS complex subunit MIC60</fullName>
    </recommendedName>
    <alternativeName>
        <fullName evidence="7">Mitofilin</fullName>
    </alternativeName>
</protein>
<comment type="similarity">
    <text evidence="1 7">Belongs to the MICOS complex subunit Mic60 family.</text>
</comment>
<dbReference type="PANTHER" id="PTHR15415">
    <property type="entry name" value="MITOFILIN"/>
    <property type="match status" value="1"/>
</dbReference>
<evidence type="ECO:0000256" key="5">
    <source>
        <dbReference type="ARBA" id="ARBA00023128"/>
    </source>
</evidence>
<dbReference type="GO" id="GO:0042407">
    <property type="term" value="P:cristae formation"/>
    <property type="evidence" value="ECO:0007669"/>
    <property type="project" value="TreeGrafter"/>
</dbReference>
<dbReference type="InterPro" id="IPR019133">
    <property type="entry name" value="MIC60"/>
</dbReference>
<dbReference type="GO" id="GO:0061617">
    <property type="term" value="C:MICOS complex"/>
    <property type="evidence" value="ECO:0007669"/>
    <property type="project" value="TreeGrafter"/>
</dbReference>
<comment type="function">
    <text evidence="7">Component of the MICOS complex, a large protein complex of the mitochondrial inner membrane that plays crucial roles in the maintenance of crista junctions, inner membrane architecture, and formation of contact sites to the outer membrane.</text>
</comment>
<evidence type="ECO:0000256" key="1">
    <source>
        <dbReference type="ARBA" id="ARBA00010877"/>
    </source>
</evidence>
<name>A0A0N5C844_STREA</name>
<proteinExistence type="inferred from homology"/>
<keyword evidence="4" id="KW-1133">Transmembrane helix</keyword>